<proteinExistence type="predicted"/>
<dbReference type="GO" id="GO:0008270">
    <property type="term" value="F:zinc ion binding"/>
    <property type="evidence" value="ECO:0007669"/>
    <property type="project" value="InterPro"/>
</dbReference>
<dbReference type="GO" id="GO:0003723">
    <property type="term" value="F:RNA binding"/>
    <property type="evidence" value="ECO:0007669"/>
    <property type="project" value="InterPro"/>
</dbReference>
<dbReference type="Pfam" id="PF14432">
    <property type="entry name" value="DYW_deaminase"/>
    <property type="match status" value="1"/>
</dbReference>
<dbReference type="GO" id="GO:0048731">
    <property type="term" value="P:system development"/>
    <property type="evidence" value="ECO:0007669"/>
    <property type="project" value="UniProtKB-ARBA"/>
</dbReference>
<evidence type="ECO:0000313" key="5">
    <source>
        <dbReference type="EMBL" id="CAF1568875.1"/>
    </source>
</evidence>
<accession>A0A815YE18</accession>
<dbReference type="PROSITE" id="PS51375">
    <property type="entry name" value="PPR"/>
    <property type="match status" value="2"/>
</dbReference>
<dbReference type="GO" id="GO:0009451">
    <property type="term" value="P:RNA modification"/>
    <property type="evidence" value="ECO:0007669"/>
    <property type="project" value="InterPro"/>
</dbReference>
<dbReference type="Proteomes" id="UP000663870">
    <property type="component" value="Unassembled WGS sequence"/>
</dbReference>
<evidence type="ECO:0000259" key="3">
    <source>
        <dbReference type="Pfam" id="PF14432"/>
    </source>
</evidence>
<dbReference type="AlphaFoldDB" id="A0A815YE18"/>
<evidence type="ECO:0000313" key="4">
    <source>
        <dbReference type="EMBL" id="CAF1293424.1"/>
    </source>
</evidence>
<dbReference type="InterPro" id="IPR046960">
    <property type="entry name" value="PPR_At4g14850-like_plant"/>
</dbReference>
<dbReference type="InterPro" id="IPR011990">
    <property type="entry name" value="TPR-like_helical_dom_sf"/>
</dbReference>
<organism evidence="5 6">
    <name type="scientific">Rotaria sordida</name>
    <dbReference type="NCBI Taxonomy" id="392033"/>
    <lineage>
        <taxon>Eukaryota</taxon>
        <taxon>Metazoa</taxon>
        <taxon>Spiralia</taxon>
        <taxon>Gnathifera</taxon>
        <taxon>Rotifera</taxon>
        <taxon>Eurotatoria</taxon>
        <taxon>Bdelloidea</taxon>
        <taxon>Philodinida</taxon>
        <taxon>Philodinidae</taxon>
        <taxon>Rotaria</taxon>
    </lineage>
</organism>
<dbReference type="InterPro" id="IPR032867">
    <property type="entry name" value="DYW_dom"/>
</dbReference>
<feature type="repeat" description="PPR" evidence="2">
    <location>
        <begin position="185"/>
        <end position="215"/>
    </location>
</feature>
<dbReference type="EMBL" id="CAJNOH010002439">
    <property type="protein sequence ID" value="CAF1293424.1"/>
    <property type="molecule type" value="Genomic_DNA"/>
</dbReference>
<dbReference type="InterPro" id="IPR002885">
    <property type="entry name" value="PPR_rpt"/>
</dbReference>
<dbReference type="NCBIfam" id="TIGR00756">
    <property type="entry name" value="PPR"/>
    <property type="match status" value="5"/>
</dbReference>
<dbReference type="Gene3D" id="1.25.40.10">
    <property type="entry name" value="Tetratricopeptide repeat domain"/>
    <property type="match status" value="5"/>
</dbReference>
<comment type="caution">
    <text evidence="5">The sequence shown here is derived from an EMBL/GenBank/DDBJ whole genome shotgun (WGS) entry which is preliminary data.</text>
</comment>
<dbReference type="Pfam" id="PF01535">
    <property type="entry name" value="PPR"/>
    <property type="match status" value="10"/>
</dbReference>
<dbReference type="EMBL" id="CAJNOL010003614">
    <property type="protein sequence ID" value="CAF1568875.1"/>
    <property type="molecule type" value="Genomic_DNA"/>
</dbReference>
<gene>
    <name evidence="5" type="ORF">JXQ802_LOCUS45010</name>
    <name evidence="4" type="ORF">PYM288_LOCUS29521</name>
</gene>
<keyword evidence="6" id="KW-1185">Reference proteome</keyword>
<dbReference type="SUPFAM" id="SSF48452">
    <property type="entry name" value="TPR-like"/>
    <property type="match status" value="1"/>
</dbReference>
<dbReference type="Proteomes" id="UP000663854">
    <property type="component" value="Unassembled WGS sequence"/>
</dbReference>
<name>A0A815YE18_9BILA</name>
<feature type="domain" description="DYW" evidence="3">
    <location>
        <begin position="700"/>
        <end position="801"/>
    </location>
</feature>
<keyword evidence="1" id="KW-0677">Repeat</keyword>
<dbReference type="PANTHER" id="PTHR24015">
    <property type="entry name" value="OS07G0578800 PROTEIN-RELATED"/>
    <property type="match status" value="1"/>
</dbReference>
<reference evidence="5" key="1">
    <citation type="submission" date="2021-02" db="EMBL/GenBank/DDBJ databases">
        <authorList>
            <person name="Nowell W R."/>
        </authorList>
    </citation>
    <scope>NUCLEOTIDE SEQUENCE</scope>
</reference>
<evidence type="ECO:0000256" key="2">
    <source>
        <dbReference type="PROSITE-ProRule" id="PRU00708"/>
    </source>
</evidence>
<dbReference type="FunFam" id="1.25.40.10:FF:000158">
    <property type="entry name" value="pentatricopeptide repeat-containing protein At2g33680"/>
    <property type="match status" value="1"/>
</dbReference>
<evidence type="ECO:0000256" key="1">
    <source>
        <dbReference type="ARBA" id="ARBA00022737"/>
    </source>
</evidence>
<feature type="repeat" description="PPR" evidence="2">
    <location>
        <begin position="518"/>
        <end position="552"/>
    </location>
</feature>
<dbReference type="PANTHER" id="PTHR24015:SF1903">
    <property type="entry name" value="OS05G0305300 PROTEIN"/>
    <property type="match status" value="1"/>
</dbReference>
<protein>
    <recommendedName>
        <fullName evidence="3">DYW domain-containing protein</fullName>
    </recommendedName>
</protein>
<dbReference type="PROSITE" id="PS51257">
    <property type="entry name" value="PROKAR_LIPOPROTEIN"/>
    <property type="match status" value="1"/>
</dbReference>
<sequence>MPEKVLDLFDQMNIQPDQVVFNTVFSACARVANDRAKEIGRKVLNQMPKHFHNDNILLTSAINMLMKFGDVENAENFFQTMKKKDVIAYGAMMKGYVENKMYEKTLDLFEQLPFPLHNVGYTIIFNACAQLLNDRAKQIGKKLLNEMPKHFHNDNILLNSAIDMLMKFGDVENAENFFQMMKKKNIITYGAMMKGYVKNNMSDKALDLFEQMSLNPNNVIHIIVLNACAQLLNDRAKEIGRKLLDQIPKHFHNDNVLLTSAIDMLMKFGDVENAENLFQMIKKKDVIAYGAMMKGYVENKMYEKTLDLFEQLPFPLHNVGYTIIFNACAQLLNDRAKEIGRKLLNQMPKHFHNDNVLLNSAIDMLMKFGDVESGEKLFRTIKKKNIVTFGAMMNGYNINNQPFKCLQLLGEIKQQNFIIDEFSSNILINACARLSMLSKCQLVVDQIPSHLYKNQRILNSLIYMWGKAGSIENAQKIFQSIDNPDDFTYNSLIYIYGLNRMGLEAVDLYRKMPDHLRNEITYVCVLNACSHSGLLNEARSIFNEISQKSKQIIAAMIDCLSRLYIFDEAQKLIDDYEKSNPPCSVMYMAILSGARNSRQHILSQKIYDRMIMLFPNEKETLKSGSVLLGNTYLSIGDHEQAKNVRLNRIKALGTKIQPGVSWTEFNGEILEFKANDRRHPQSKEIHAKAKYISDVLMKHGHEYDASWITRPLGEDETIESVLCTHSERLAIAYHFLQEENPSFIQITKNLRVCGDCLIYVSIVLDRATKLIAKIWQCKIIVRDANCIHHFSPDGTCSCQDHF</sequence>
<evidence type="ECO:0000313" key="6">
    <source>
        <dbReference type="Proteomes" id="UP000663870"/>
    </source>
</evidence>